<dbReference type="Gene3D" id="3.40.50.12780">
    <property type="entry name" value="N-terminal domain of ligase-like"/>
    <property type="match status" value="1"/>
</dbReference>
<comment type="caution">
    <text evidence="8">The sequence shown here is derived from an EMBL/GenBank/DDBJ whole genome shotgun (WGS) entry which is preliminary data.</text>
</comment>
<evidence type="ECO:0000256" key="5">
    <source>
        <dbReference type="ARBA" id="ARBA00022832"/>
    </source>
</evidence>
<dbReference type="OrthoDB" id="3671040at2"/>
<evidence type="ECO:0000256" key="4">
    <source>
        <dbReference type="ARBA" id="ARBA00022598"/>
    </source>
</evidence>
<dbReference type="Gene3D" id="1.10.1200.10">
    <property type="entry name" value="ACP-like"/>
    <property type="match status" value="1"/>
</dbReference>
<dbReference type="InterPro" id="IPR020845">
    <property type="entry name" value="AMP-binding_CS"/>
</dbReference>
<dbReference type="SUPFAM" id="SSF56801">
    <property type="entry name" value="Acetyl-CoA synthetase-like"/>
    <property type="match status" value="1"/>
</dbReference>
<dbReference type="InterPro" id="IPR006162">
    <property type="entry name" value="Ppantetheine_attach_site"/>
</dbReference>
<dbReference type="InterPro" id="IPR036736">
    <property type="entry name" value="ACP-like_sf"/>
</dbReference>
<dbReference type="Proteomes" id="UP000294947">
    <property type="component" value="Unassembled WGS sequence"/>
</dbReference>
<dbReference type="GO" id="GO:0006633">
    <property type="term" value="P:fatty acid biosynthetic process"/>
    <property type="evidence" value="ECO:0007669"/>
    <property type="project" value="TreeGrafter"/>
</dbReference>
<reference evidence="8 9" key="1">
    <citation type="submission" date="2019-03" db="EMBL/GenBank/DDBJ databases">
        <title>Draft genome sequences of novel Actinobacteria.</title>
        <authorList>
            <person name="Sahin N."/>
            <person name="Ay H."/>
            <person name="Saygin H."/>
        </authorList>
    </citation>
    <scope>NUCLEOTIDE SEQUENCE [LARGE SCALE GENOMIC DNA]</scope>
    <source>
        <strain evidence="8 9">7K502</strain>
    </source>
</reference>
<evidence type="ECO:0000313" key="8">
    <source>
        <dbReference type="EMBL" id="TDD47730.1"/>
    </source>
</evidence>
<dbReference type="PROSITE" id="PS00455">
    <property type="entry name" value="AMP_BINDING"/>
    <property type="match status" value="1"/>
</dbReference>
<keyword evidence="5" id="KW-0276">Fatty acid metabolism</keyword>
<dbReference type="InterPro" id="IPR009081">
    <property type="entry name" value="PP-bd_ACP"/>
</dbReference>
<keyword evidence="3" id="KW-0597">Phosphoprotein</keyword>
<dbReference type="AlphaFoldDB" id="A0A4R4YSR3"/>
<dbReference type="FunFam" id="3.40.50.12780:FF:000013">
    <property type="entry name" value="Long-chain-fatty-acid--AMP ligase FadD32"/>
    <property type="match status" value="1"/>
</dbReference>
<evidence type="ECO:0000256" key="2">
    <source>
        <dbReference type="ARBA" id="ARBA00022450"/>
    </source>
</evidence>
<accession>A0A4R4YSR3</accession>
<organism evidence="8 9">
    <name type="scientific">Saccharopolyspora elongata</name>
    <dbReference type="NCBI Taxonomy" id="2530387"/>
    <lineage>
        <taxon>Bacteria</taxon>
        <taxon>Bacillati</taxon>
        <taxon>Actinomycetota</taxon>
        <taxon>Actinomycetes</taxon>
        <taxon>Pseudonocardiales</taxon>
        <taxon>Pseudonocardiaceae</taxon>
        <taxon>Saccharopolyspora</taxon>
    </lineage>
</organism>
<keyword evidence="2" id="KW-0596">Phosphopantetheine</keyword>
<evidence type="ECO:0000256" key="3">
    <source>
        <dbReference type="ARBA" id="ARBA00022553"/>
    </source>
</evidence>
<sequence length="703" mass="74569">MPRGTQPMDRSLGMTDLAARRLDARIDSLFEVLRDNAERAPGATALRFLPPGHAPGERGVVLSRGELDLRARSVAAALQQEGIAGARVLLLLPPGPHFLAGFLGCLYAGVAAVPCSPDTGDATQEAADRLIAMAADADVAAVLTTEDLAPALRDRWGDLAPPGVWFNVDALGEDHARLWVPPRAVADDLALLQYTSGSTGRPKGVAVSVGNLAAQIANFRALTDLPAGGNVVCWMSSLHALGLGQVLLAQLAGGEAVLMTPEDFVADPFRWLAAISATEGPVFSGGPNFAYERCCSLIGEDQRAELDLSGWEVALIGGERVQEATLERFVSSFGPAGFRRTSLFPAYGLTETMQIVVGKRKPDALSVAVDATELERGRAELVPAEGSTRAQELVGCGGAGPFGRVLVVDPESRTECAAGQVGEVWVSGPVVCQEYWNRPTETAETFGGTLADGDGPFVRTGDLAFFHDGDLVPCGRLKELIIINGRNLYPQDIEGAAQQVSPSLASLPVAAFSVDSEDGERLIVVQAVESSADADLADLAERIRLRVTSAHQVEVYEVVLVEPAAVPRTQSGKVRRRGCRESYLNGELVPLATSTWVAPAAEPTAARSAMGDLLLALPPEVRASAVTTELRKRIASALGVSWQALPDDKPLIGLGMESVRMIRLRHDVERDYGVSLPMSEFMNGTVQDLSLVVLREVGDEEGD</sequence>
<dbReference type="SUPFAM" id="SSF47336">
    <property type="entry name" value="ACP-like"/>
    <property type="match status" value="1"/>
</dbReference>
<dbReference type="GO" id="GO:0005886">
    <property type="term" value="C:plasma membrane"/>
    <property type="evidence" value="ECO:0007669"/>
    <property type="project" value="TreeGrafter"/>
</dbReference>
<dbReference type="Pfam" id="PF00501">
    <property type="entry name" value="AMP-binding"/>
    <property type="match status" value="1"/>
</dbReference>
<dbReference type="PANTHER" id="PTHR22754:SF32">
    <property type="entry name" value="DISCO-INTERACTING PROTEIN 2"/>
    <property type="match status" value="1"/>
</dbReference>
<keyword evidence="9" id="KW-1185">Reference proteome</keyword>
<dbReference type="GO" id="GO:0016874">
    <property type="term" value="F:ligase activity"/>
    <property type="evidence" value="ECO:0007669"/>
    <property type="project" value="UniProtKB-KW"/>
</dbReference>
<dbReference type="EMBL" id="SMKW01000033">
    <property type="protein sequence ID" value="TDD47730.1"/>
    <property type="molecule type" value="Genomic_DNA"/>
</dbReference>
<dbReference type="CDD" id="cd05931">
    <property type="entry name" value="FAAL"/>
    <property type="match status" value="1"/>
</dbReference>
<dbReference type="InterPro" id="IPR000873">
    <property type="entry name" value="AMP-dep_synth/lig_dom"/>
</dbReference>
<dbReference type="PROSITE" id="PS00012">
    <property type="entry name" value="PHOSPHOPANTETHEINE"/>
    <property type="match status" value="1"/>
</dbReference>
<dbReference type="InterPro" id="IPR025110">
    <property type="entry name" value="AMP-bd_C"/>
</dbReference>
<evidence type="ECO:0000259" key="7">
    <source>
        <dbReference type="PROSITE" id="PS50075"/>
    </source>
</evidence>
<dbReference type="Gene3D" id="3.30.300.30">
    <property type="match status" value="1"/>
</dbReference>
<keyword evidence="4" id="KW-0436">Ligase</keyword>
<dbReference type="Pfam" id="PF23024">
    <property type="entry name" value="AMP-dom_DIP2-like"/>
    <property type="match status" value="1"/>
</dbReference>
<dbReference type="InterPro" id="IPR040097">
    <property type="entry name" value="FAAL/FAAC"/>
</dbReference>
<name>A0A4R4YSR3_9PSEU</name>
<gene>
    <name evidence="8" type="ORF">E1288_24015</name>
</gene>
<dbReference type="Pfam" id="PF00550">
    <property type="entry name" value="PP-binding"/>
    <property type="match status" value="1"/>
</dbReference>
<evidence type="ECO:0000256" key="6">
    <source>
        <dbReference type="ARBA" id="ARBA00023098"/>
    </source>
</evidence>
<keyword evidence="6" id="KW-0443">Lipid metabolism</keyword>
<dbReference type="PROSITE" id="PS50075">
    <property type="entry name" value="CARRIER"/>
    <property type="match status" value="1"/>
</dbReference>
<dbReference type="InterPro" id="IPR045851">
    <property type="entry name" value="AMP-bd_C_sf"/>
</dbReference>
<evidence type="ECO:0000313" key="9">
    <source>
        <dbReference type="Proteomes" id="UP000294947"/>
    </source>
</evidence>
<protein>
    <recommendedName>
        <fullName evidence="7">Carrier domain-containing protein</fullName>
    </recommendedName>
</protein>
<dbReference type="PANTHER" id="PTHR22754">
    <property type="entry name" value="DISCO-INTERACTING PROTEIN 2 DIP2 -RELATED"/>
    <property type="match status" value="1"/>
</dbReference>
<feature type="domain" description="Carrier" evidence="7">
    <location>
        <begin position="621"/>
        <end position="703"/>
    </location>
</feature>
<dbReference type="GO" id="GO:0071766">
    <property type="term" value="P:Actinobacterium-type cell wall biogenesis"/>
    <property type="evidence" value="ECO:0007669"/>
    <property type="project" value="UniProtKB-ARBA"/>
</dbReference>
<evidence type="ECO:0000256" key="1">
    <source>
        <dbReference type="ARBA" id="ARBA00006432"/>
    </source>
</evidence>
<comment type="similarity">
    <text evidence="1">Belongs to the ATP-dependent AMP-binding enzyme family.</text>
</comment>
<dbReference type="InterPro" id="IPR042099">
    <property type="entry name" value="ANL_N_sf"/>
</dbReference>
<dbReference type="GO" id="GO:0070566">
    <property type="term" value="F:adenylyltransferase activity"/>
    <property type="evidence" value="ECO:0007669"/>
    <property type="project" value="TreeGrafter"/>
</dbReference>
<proteinExistence type="inferred from homology"/>